<evidence type="ECO:0000256" key="1">
    <source>
        <dbReference type="SAM" id="MobiDB-lite"/>
    </source>
</evidence>
<reference evidence="3 4" key="3">
    <citation type="journal article" date="2014" name="J. Ind. Microbiol. Biotechnol.">
        <title>Genome mining of the Streptomyces avermitilis genome and development of genome-minimized hosts for heterologous expression of biosynthetic gene clusters.</title>
        <authorList>
            <person name="Ikeda H."/>
            <person name="Shin-ya K."/>
            <person name="Omura S."/>
        </authorList>
    </citation>
    <scope>NUCLEOTIDE SEQUENCE [LARGE SCALE GENOMIC DNA]</scope>
    <source>
        <strain evidence="4">ATCC 31267 / DSM 46492 / JCM 5070 / NBRC 14893 / NCIMB 12804 / NRRL 8165 / MA-4680</strain>
    </source>
</reference>
<reference evidence="3 4" key="2">
    <citation type="journal article" date="2003" name="Nat. Biotechnol.">
        <title>Complete genome sequence and comparative analysis of the industrial microorganism Streptomyces avermitilis.</title>
        <authorList>
            <person name="Ikeda H."/>
            <person name="Ishikawa J."/>
            <person name="Hanamoto A."/>
            <person name="Shinose M."/>
            <person name="Kikuchi H."/>
            <person name="Shiba T."/>
            <person name="Sakaki Y."/>
            <person name="Hattori M."/>
            <person name="Omura S."/>
        </authorList>
    </citation>
    <scope>NUCLEOTIDE SEQUENCE [LARGE SCALE GENOMIC DNA]</scope>
    <source>
        <strain evidence="4">ATCC 31267 / DSM 46492 / JCM 5070 / NBRC 14893 / NCIMB 12804 / NRRL 8165 / MA-4680</strain>
    </source>
</reference>
<dbReference type="Gene3D" id="3.10.290.30">
    <property type="entry name" value="MM3350-like"/>
    <property type="match status" value="1"/>
</dbReference>
<protein>
    <recommendedName>
        <fullName evidence="2">Plasmid pRiA4b Orf3-like domain-containing protein</fullName>
    </recommendedName>
</protein>
<sequence length="761" mass="80953">MMGPFEQPRCGGSKQMRLDGKTAPSDLQLKIVLHGTRPPLWRRLLLPSDTSLGTLHDAIQVAFGWHGGHLHLFTDEFGRGYGDAARLTDIDLGFGRGVGDEDTTALGDVLAEEGARLRYVYDFGDDWEHGITLEKTLPRPVGAERTVRCVGGRRADAPAEDIGGVSGLAEVLGFLDTPDGAFDGPYGELVAELRAAGYDPAAFDRDAITARLAEVTPDTVSGKAKPPAGDRSGRGGVRRLTAEDVALCTCGQCGVGDPVDAGVDGPAEDVPVLRPVTLAPQEDLVAAVRGVPLFDAALRLAAWCHEGRQVTAGRVLRPALAREAVEELQLWKLAGHDSPYADAVARSRALKSLRSAKDVAVLDDPWWLAVDGEMITIRGGRASGGAATDFTGEDLLEFWAATMGDLLEEIGETGVLDGWHGELGELTAEIADGLVGLLYDAPDDAWVDGDDLRAKARERGENGPEFDLFRALFAASFRALGEGLALLGAVEYESGDGDDSAEETLRTLLNAVVGQKPGGSGTLPSASDWSRDDRRGDRMRLTPLGRYGLRAYLMECGVPAPLLGEYAEADAGALLQGLLGYSPEELRREVEGWLEHRTAADAAVGLLDACAGADHEAAAKRAVAQLVLADLDDPRALRVLRKAADSDVEGCRQVATATLGAHLEGEAPVDPARAEEAGLWLLIDGLSILAGAGETEELVRGFLENGNTAPEALEQRVDELWRVEHPATAQVLAELGEGLRGVDKRLAKRMRTAANKAQSRR</sequence>
<dbReference type="eggNOG" id="COG4974">
    <property type="taxonomic scope" value="Bacteria"/>
</dbReference>
<feature type="region of interest" description="Disordered" evidence="1">
    <location>
        <begin position="515"/>
        <end position="535"/>
    </location>
</feature>
<dbReference type="Proteomes" id="UP000000428">
    <property type="component" value="Chromosome"/>
</dbReference>
<dbReference type="InterPro" id="IPR012912">
    <property type="entry name" value="Plasmid_pRiA4b_Orf3-like"/>
</dbReference>
<name>Q82QX9_STRAW</name>
<organism evidence="3 4">
    <name type="scientific">Streptomyces avermitilis (strain ATCC 31267 / DSM 46492 / JCM 5070 / NBRC 14893 / NCIMB 12804 / NRRL 8165 / MA-4680)</name>
    <dbReference type="NCBI Taxonomy" id="227882"/>
    <lineage>
        <taxon>Bacteria</taxon>
        <taxon>Bacillati</taxon>
        <taxon>Actinomycetota</taxon>
        <taxon>Actinomycetes</taxon>
        <taxon>Kitasatosporales</taxon>
        <taxon>Streptomycetaceae</taxon>
        <taxon>Streptomyces</taxon>
    </lineage>
</organism>
<dbReference type="InterPro" id="IPR024047">
    <property type="entry name" value="MM3350-like_sf"/>
</dbReference>
<proteinExistence type="predicted"/>
<dbReference type="PANTHER" id="PTHR41878">
    <property type="entry name" value="LEXA REPRESSOR-RELATED"/>
    <property type="match status" value="1"/>
</dbReference>
<evidence type="ECO:0000313" key="4">
    <source>
        <dbReference type="Proteomes" id="UP000000428"/>
    </source>
</evidence>
<dbReference type="HOGENOM" id="CLU_366349_0_0_11"/>
<evidence type="ECO:0000259" key="2">
    <source>
        <dbReference type="Pfam" id="PF07929"/>
    </source>
</evidence>
<dbReference type="KEGG" id="sma:SAVERM_366"/>
<dbReference type="Pfam" id="PF07929">
    <property type="entry name" value="PRiA4_ORF3"/>
    <property type="match status" value="1"/>
</dbReference>
<accession>Q82QX9</accession>
<dbReference type="PANTHER" id="PTHR41878:SF1">
    <property type="entry name" value="TNPR PROTEIN"/>
    <property type="match status" value="1"/>
</dbReference>
<dbReference type="EMBL" id="BA000030">
    <property type="protein sequence ID" value="BAC68075.1"/>
    <property type="molecule type" value="Genomic_DNA"/>
</dbReference>
<dbReference type="AlphaFoldDB" id="Q82QX9"/>
<feature type="domain" description="Plasmid pRiA4b Orf3-like" evidence="2">
    <location>
        <begin position="27"/>
        <end position="206"/>
    </location>
</feature>
<dbReference type="SUPFAM" id="SSF159941">
    <property type="entry name" value="MM3350-like"/>
    <property type="match status" value="1"/>
</dbReference>
<keyword evidence="4" id="KW-1185">Reference proteome</keyword>
<gene>
    <name evidence="3" type="ORF">SAVERM_366</name>
</gene>
<reference evidence="3 4" key="1">
    <citation type="journal article" date="2001" name="Proc. Natl. Acad. Sci. U.S.A.">
        <title>Genome sequence of an industrial microorganism Streptomyces avermitilis: deducing the ability of producing secondary metabolites.</title>
        <authorList>
            <person name="Omura S."/>
            <person name="Ikeda H."/>
            <person name="Ishikawa J."/>
            <person name="Hanamoto A."/>
            <person name="Takahashi C."/>
            <person name="Shinose M."/>
            <person name="Takahashi Y."/>
            <person name="Horikawa H."/>
            <person name="Nakazawa H."/>
            <person name="Osonoe T."/>
            <person name="Kikuchi H."/>
            <person name="Shiba T."/>
            <person name="Sakaki Y."/>
            <person name="Hattori M."/>
        </authorList>
    </citation>
    <scope>NUCLEOTIDE SEQUENCE [LARGE SCALE GENOMIC DNA]</scope>
    <source>
        <strain evidence="4">ATCC 31267 / DSM 46492 / JCM 5070 / NBRC 14893 / NCIMB 12804 / NRRL 8165 / MA-4680</strain>
    </source>
</reference>
<evidence type="ECO:0000313" key="3">
    <source>
        <dbReference type="EMBL" id="BAC68075.1"/>
    </source>
</evidence>